<dbReference type="Pfam" id="PF10342">
    <property type="entry name" value="Kre9_KNH"/>
    <property type="match status" value="1"/>
</dbReference>
<name>A0A8H2XN45_9AGAM</name>
<dbReference type="EMBL" id="CAJMWV010001223">
    <property type="protein sequence ID" value="CAE6431120.1"/>
    <property type="molecule type" value="Genomic_DNA"/>
</dbReference>
<gene>
    <name evidence="4" type="ORF">RDB_LOCUS43278</name>
</gene>
<dbReference type="AlphaFoldDB" id="A0A8H2XN45"/>
<sequence length="235" mass="24769">MLSVLFTFLTSVIYAHAFVITQPDSSGWPRNVGLMTVRWNTSPPDPPTFTMLLRDASRSSVVNPLAIAANVPSALGSFELDLPTVPISQTYQVLFVDPTDLSQILATSSIFPITDSPNATSSEIITRSTVTVTLTLPLPSSTTPPTTSLFSSIAPSTSSIISSTTIPLSTLTSETPSSTASTTSTLETAPVTVTITVANPDASFVPINAAGRLRSAHDWFGLFGIAVASFYLGRL</sequence>
<dbReference type="OrthoDB" id="3261368at2759"/>
<evidence type="ECO:0000313" key="4">
    <source>
        <dbReference type="EMBL" id="CAE6431120.1"/>
    </source>
</evidence>
<dbReference type="Proteomes" id="UP000663831">
    <property type="component" value="Unassembled WGS sequence"/>
</dbReference>
<evidence type="ECO:0000256" key="2">
    <source>
        <dbReference type="SAM" id="SignalP"/>
    </source>
</evidence>
<accession>A0A8H2XN45</accession>
<evidence type="ECO:0000313" key="5">
    <source>
        <dbReference type="Proteomes" id="UP000663831"/>
    </source>
</evidence>
<keyword evidence="1 2" id="KW-0732">Signal</keyword>
<evidence type="ECO:0000259" key="3">
    <source>
        <dbReference type="Pfam" id="PF10342"/>
    </source>
</evidence>
<evidence type="ECO:0000256" key="1">
    <source>
        <dbReference type="ARBA" id="ARBA00022729"/>
    </source>
</evidence>
<protein>
    <recommendedName>
        <fullName evidence="3">Yeast cell wall synthesis Kre9/Knh1-like N-terminal domain-containing protein</fullName>
    </recommendedName>
</protein>
<organism evidence="4 5">
    <name type="scientific">Rhizoctonia solani</name>
    <dbReference type="NCBI Taxonomy" id="456999"/>
    <lineage>
        <taxon>Eukaryota</taxon>
        <taxon>Fungi</taxon>
        <taxon>Dikarya</taxon>
        <taxon>Basidiomycota</taxon>
        <taxon>Agaricomycotina</taxon>
        <taxon>Agaricomycetes</taxon>
        <taxon>Cantharellales</taxon>
        <taxon>Ceratobasidiaceae</taxon>
        <taxon>Rhizoctonia</taxon>
    </lineage>
</organism>
<feature type="signal peptide" evidence="2">
    <location>
        <begin position="1"/>
        <end position="17"/>
    </location>
</feature>
<reference evidence="4" key="1">
    <citation type="submission" date="2021-01" db="EMBL/GenBank/DDBJ databases">
        <authorList>
            <person name="Kaushik A."/>
        </authorList>
    </citation>
    <scope>NUCLEOTIDE SEQUENCE</scope>
    <source>
        <strain evidence="4">AG3-1AP</strain>
    </source>
</reference>
<feature type="chain" id="PRO_5034315825" description="Yeast cell wall synthesis Kre9/Knh1-like N-terminal domain-containing protein" evidence="2">
    <location>
        <begin position="18"/>
        <end position="235"/>
    </location>
</feature>
<feature type="domain" description="Yeast cell wall synthesis Kre9/Knh1-like N-terminal" evidence="3">
    <location>
        <begin position="35"/>
        <end position="113"/>
    </location>
</feature>
<dbReference type="InterPro" id="IPR018466">
    <property type="entry name" value="Kre9/Knh1-like_N"/>
</dbReference>
<comment type="caution">
    <text evidence="4">The sequence shown here is derived from an EMBL/GenBank/DDBJ whole genome shotgun (WGS) entry which is preliminary data.</text>
</comment>
<proteinExistence type="predicted"/>